<dbReference type="GO" id="GO:0005694">
    <property type="term" value="C:chromosome"/>
    <property type="evidence" value="ECO:0007669"/>
    <property type="project" value="UniProtKB-SubCell"/>
</dbReference>
<comment type="catalytic activity">
    <reaction evidence="13">
        <text>N(6)-methyl-L-lysyl(20)-[histone H4] + S-adenosyl-L-methionine = N(6),N(6)-dimethyl-L-lysyl(20)-[histone H4] + S-adenosyl-L-homocysteine + H(+)</text>
        <dbReference type="Rhea" id="RHEA:60348"/>
        <dbReference type="Rhea" id="RHEA-COMP:15555"/>
        <dbReference type="Rhea" id="RHEA-COMP:15556"/>
        <dbReference type="ChEBI" id="CHEBI:15378"/>
        <dbReference type="ChEBI" id="CHEBI:57856"/>
        <dbReference type="ChEBI" id="CHEBI:59789"/>
        <dbReference type="ChEBI" id="CHEBI:61929"/>
        <dbReference type="ChEBI" id="CHEBI:61976"/>
        <dbReference type="EC" id="2.1.1.362"/>
    </reaction>
</comment>
<evidence type="ECO:0000256" key="3">
    <source>
        <dbReference type="ARBA" id="ARBA00012188"/>
    </source>
</evidence>
<keyword evidence="12" id="KW-0539">Nucleus</keyword>
<dbReference type="PANTHER" id="PTHR12977:SF4">
    <property type="entry name" value="HISTONE-LYSINE N-METHYLTRANSFERASE KMT5B"/>
    <property type="match status" value="1"/>
</dbReference>
<dbReference type="PROSITE" id="PS51570">
    <property type="entry name" value="SAM_MT43_SUVAR420_2"/>
    <property type="match status" value="1"/>
</dbReference>
<evidence type="ECO:0000256" key="9">
    <source>
        <dbReference type="ARBA" id="ARBA00022853"/>
    </source>
</evidence>
<dbReference type="EMBL" id="GGYP01005683">
    <property type="protein sequence ID" value="MDE50454.1"/>
    <property type="molecule type" value="Transcribed_RNA"/>
</dbReference>
<dbReference type="FunFam" id="2.170.270.10:FF:000006">
    <property type="entry name" value="Histone-lysine N-methyltransferase"/>
    <property type="match status" value="1"/>
</dbReference>
<evidence type="ECO:0000256" key="12">
    <source>
        <dbReference type="ARBA" id="ARBA00023242"/>
    </source>
</evidence>
<evidence type="ECO:0000256" key="6">
    <source>
        <dbReference type="ARBA" id="ARBA00022603"/>
    </source>
</evidence>
<evidence type="ECO:0000313" key="17">
    <source>
        <dbReference type="EMBL" id="MDE50454.1"/>
    </source>
</evidence>
<dbReference type="EC" id="2.1.1.362" evidence="3"/>
<dbReference type="Gene3D" id="2.170.270.10">
    <property type="entry name" value="SET domain"/>
    <property type="match status" value="1"/>
</dbReference>
<keyword evidence="7 17" id="KW-0808">Transferase</keyword>
<accession>A0A6G1SIW1</accession>
<dbReference type="InterPro" id="IPR039977">
    <property type="entry name" value="Suv4-20/Set9"/>
</dbReference>
<evidence type="ECO:0000256" key="11">
    <source>
        <dbReference type="ARBA" id="ARBA00023163"/>
    </source>
</evidence>
<evidence type="ECO:0000256" key="14">
    <source>
        <dbReference type="ARBA" id="ARBA00052814"/>
    </source>
</evidence>
<reference evidence="17" key="1">
    <citation type="submission" date="2018-10" db="EMBL/GenBank/DDBJ databases">
        <title>Transcriptome assembly of Aceria tosichella (Wheat curl mite) Type 2.</title>
        <authorList>
            <person name="Scully E.D."/>
            <person name="Geib S.M."/>
            <person name="Palmer N.A."/>
            <person name="Gupta A.K."/>
            <person name="Sarath G."/>
            <person name="Tatineni S."/>
        </authorList>
    </citation>
    <scope>NUCLEOTIDE SEQUENCE</scope>
    <source>
        <strain evidence="17">LincolnNE</strain>
    </source>
</reference>
<keyword evidence="8" id="KW-0949">S-adenosyl-L-methionine</keyword>
<dbReference type="PANTHER" id="PTHR12977">
    <property type="entry name" value="SUPPRESSOR OF VARIEGATION 4-20-RELATED"/>
    <property type="match status" value="1"/>
</dbReference>
<dbReference type="InterPro" id="IPR001214">
    <property type="entry name" value="SET_dom"/>
</dbReference>
<organism evidence="17">
    <name type="scientific">Aceria tosichella</name>
    <name type="common">wheat curl mite</name>
    <dbReference type="NCBI Taxonomy" id="561515"/>
    <lineage>
        <taxon>Eukaryota</taxon>
        <taxon>Metazoa</taxon>
        <taxon>Ecdysozoa</taxon>
        <taxon>Arthropoda</taxon>
        <taxon>Chelicerata</taxon>
        <taxon>Arachnida</taxon>
        <taxon>Acari</taxon>
        <taxon>Acariformes</taxon>
        <taxon>Trombidiformes</taxon>
        <taxon>Prostigmata</taxon>
        <taxon>Eupodina</taxon>
        <taxon>Eriophyoidea</taxon>
        <taxon>Eriophyidae</taxon>
        <taxon>Eriophyinae</taxon>
        <taxon>Aceriini</taxon>
        <taxon>Aceria</taxon>
    </lineage>
</organism>
<dbReference type="InterPro" id="IPR046341">
    <property type="entry name" value="SET_dom_sf"/>
</dbReference>
<evidence type="ECO:0000256" key="2">
    <source>
        <dbReference type="ARBA" id="ARBA00004286"/>
    </source>
</evidence>
<keyword evidence="6 17" id="KW-0489">Methyltransferase</keyword>
<dbReference type="Gene3D" id="1.10.10.1700">
    <property type="entry name" value="Histone-lysine N-methyltransferase"/>
    <property type="match status" value="1"/>
</dbReference>
<evidence type="ECO:0000256" key="1">
    <source>
        <dbReference type="ARBA" id="ARBA00004123"/>
    </source>
</evidence>
<evidence type="ECO:0000259" key="16">
    <source>
        <dbReference type="PROSITE" id="PS50280"/>
    </source>
</evidence>
<keyword evidence="9" id="KW-0156">Chromatin regulator</keyword>
<sequence length="276" mass="31925">MLPAITATSSVGMTPEELCIFDDLATALIVDPYLGFTTHKMNVKHKAPRFPATPFRDIVLQFKSSKLSYEDAYDKLINGNNQIKSFMNRFKDDQKELLKKHCYRYLQIFDINSGFEITHCLRYSQEHYQGAKLCTTRKWYKNEKIEYLIGCIAELTPEEERTMLKPGLNDFSVMYSCRKNRAQLWLGPGAFINHDCRASCKFVSTGNTACVKILRNLEAGDEITCHYGQDFFGENNRYCECETCERRGMNGVSGRIKYCLRETDNRLKRLKSNSKD</sequence>
<dbReference type="InterPro" id="IPR025790">
    <property type="entry name" value="Suv4-20_animal"/>
</dbReference>
<keyword evidence="4" id="KW-0158">Chromosome</keyword>
<dbReference type="Pfam" id="PF00856">
    <property type="entry name" value="SET"/>
    <property type="match status" value="1"/>
</dbReference>
<proteinExistence type="predicted"/>
<dbReference type="GO" id="GO:0005634">
    <property type="term" value="C:nucleus"/>
    <property type="evidence" value="ECO:0007669"/>
    <property type="project" value="UniProtKB-SubCell"/>
</dbReference>
<evidence type="ECO:0000256" key="15">
    <source>
        <dbReference type="ARBA" id="ARBA00071597"/>
    </source>
</evidence>
<keyword evidence="5" id="KW-0678">Repressor</keyword>
<feature type="domain" description="SET" evidence="16">
    <location>
        <begin position="113"/>
        <end position="228"/>
    </location>
</feature>
<keyword evidence="10" id="KW-0805">Transcription regulation</keyword>
<evidence type="ECO:0000256" key="7">
    <source>
        <dbReference type="ARBA" id="ARBA00022679"/>
    </source>
</evidence>
<evidence type="ECO:0000256" key="10">
    <source>
        <dbReference type="ARBA" id="ARBA00023015"/>
    </source>
</evidence>
<dbReference type="AlphaFoldDB" id="A0A6G1SIW1"/>
<name>A0A6G1SIW1_9ACAR</name>
<protein>
    <recommendedName>
        <fullName evidence="15">Histone-lysine N-methyltransferase Suv4-20</fullName>
        <ecNumber evidence="3">2.1.1.362</ecNumber>
    </recommendedName>
</protein>
<evidence type="ECO:0000256" key="13">
    <source>
        <dbReference type="ARBA" id="ARBA00051837"/>
    </source>
</evidence>
<gene>
    <name evidence="17" type="primary">suv420h1</name>
    <name evidence="17" type="ORF">g.688</name>
</gene>
<comment type="subcellular location">
    <subcellularLocation>
        <location evidence="2">Chromosome</location>
    </subcellularLocation>
    <subcellularLocation>
        <location evidence="1">Nucleus</location>
    </subcellularLocation>
</comment>
<dbReference type="SMART" id="SM00317">
    <property type="entry name" value="SET"/>
    <property type="match status" value="1"/>
</dbReference>
<keyword evidence="11" id="KW-0804">Transcription</keyword>
<dbReference type="GO" id="GO:0140941">
    <property type="term" value="F:histone H4K20me methyltransferase activity"/>
    <property type="evidence" value="ECO:0007669"/>
    <property type="project" value="UniProtKB-EC"/>
</dbReference>
<dbReference type="InterPro" id="IPR041938">
    <property type="entry name" value="Hist-Lys_N-MTase_N"/>
</dbReference>
<dbReference type="FunFam" id="1.10.10.1700:FF:000001">
    <property type="entry name" value="Histone-lysine N-methyltransferase"/>
    <property type="match status" value="1"/>
</dbReference>
<dbReference type="PROSITE" id="PS50280">
    <property type="entry name" value="SET"/>
    <property type="match status" value="1"/>
</dbReference>
<dbReference type="GO" id="GO:0032259">
    <property type="term" value="P:methylation"/>
    <property type="evidence" value="ECO:0007669"/>
    <property type="project" value="UniProtKB-KW"/>
</dbReference>
<dbReference type="SUPFAM" id="SSF82199">
    <property type="entry name" value="SET domain"/>
    <property type="match status" value="1"/>
</dbReference>
<evidence type="ECO:0000256" key="5">
    <source>
        <dbReference type="ARBA" id="ARBA00022491"/>
    </source>
</evidence>
<evidence type="ECO:0000256" key="4">
    <source>
        <dbReference type="ARBA" id="ARBA00022454"/>
    </source>
</evidence>
<comment type="catalytic activity">
    <reaction evidence="14">
        <text>N(6),N(6)-dimethyl-L-lysyl(20)-[histone H4] + S-adenosyl-L-methionine = N(6),N(6),N(6)-trimethyl-L-lysyl(20)-[histone H4] + S-adenosyl-L-homocysteine + H(+)</text>
        <dbReference type="Rhea" id="RHEA:61992"/>
        <dbReference type="Rhea" id="RHEA-COMP:15556"/>
        <dbReference type="Rhea" id="RHEA-COMP:15998"/>
        <dbReference type="ChEBI" id="CHEBI:15378"/>
        <dbReference type="ChEBI" id="CHEBI:57856"/>
        <dbReference type="ChEBI" id="CHEBI:59789"/>
        <dbReference type="ChEBI" id="CHEBI:61961"/>
        <dbReference type="ChEBI" id="CHEBI:61976"/>
    </reaction>
</comment>
<evidence type="ECO:0000256" key="8">
    <source>
        <dbReference type="ARBA" id="ARBA00022691"/>
    </source>
</evidence>